<keyword evidence="1" id="KW-0805">Transcription regulation</keyword>
<evidence type="ECO:0000256" key="2">
    <source>
        <dbReference type="ARBA" id="ARBA00023125"/>
    </source>
</evidence>
<dbReference type="PROSITE" id="PS01124">
    <property type="entry name" value="HTH_ARAC_FAMILY_2"/>
    <property type="match status" value="1"/>
</dbReference>
<gene>
    <name evidence="5" type="ORF">Cyrtocomes_00149</name>
</gene>
<dbReference type="EMBL" id="JARGYT010000004">
    <property type="protein sequence ID" value="MDZ5761791.1"/>
    <property type="molecule type" value="Genomic_DNA"/>
</dbReference>
<dbReference type="SUPFAM" id="SSF46689">
    <property type="entry name" value="Homeodomain-like"/>
    <property type="match status" value="1"/>
</dbReference>
<dbReference type="RefSeq" id="WP_322497301.1">
    <property type="nucleotide sequence ID" value="NZ_JARGYT010000004.1"/>
</dbReference>
<dbReference type="InterPro" id="IPR050959">
    <property type="entry name" value="MarA-like"/>
</dbReference>
<evidence type="ECO:0000256" key="1">
    <source>
        <dbReference type="ARBA" id="ARBA00023015"/>
    </source>
</evidence>
<proteinExistence type="predicted"/>
<protein>
    <submittedName>
        <fullName evidence="5">AraC family transcriptional regulator N-terminal domain protein</fullName>
    </submittedName>
</protein>
<dbReference type="InterPro" id="IPR009057">
    <property type="entry name" value="Homeodomain-like_sf"/>
</dbReference>
<keyword evidence="2" id="KW-0238">DNA-binding</keyword>
<dbReference type="Pfam" id="PF12833">
    <property type="entry name" value="HTH_18"/>
    <property type="match status" value="1"/>
</dbReference>
<organism evidence="5 6">
    <name type="scientific">Candidatus Cyrtobacter comes</name>
    <dbReference type="NCBI Taxonomy" id="675776"/>
    <lineage>
        <taxon>Bacteria</taxon>
        <taxon>Pseudomonadati</taxon>
        <taxon>Pseudomonadota</taxon>
        <taxon>Alphaproteobacteria</taxon>
        <taxon>Rickettsiales</taxon>
        <taxon>Candidatus Midichloriaceae</taxon>
        <taxon>Candidatus Cyrtobacter</taxon>
    </lineage>
</organism>
<dbReference type="Proteomes" id="UP001293791">
    <property type="component" value="Unassembled WGS sequence"/>
</dbReference>
<sequence>MIVKNICVSVSTLKRLVLEVIGTSVGSFVRRLRIERAFRSLKNKEESVLEIALSSSFEDASSFSRTFKANFGYSPSFARNKINIVSELECVSVEITEFKIQAATKQGLYFEVALLA</sequence>
<dbReference type="Gene3D" id="1.10.10.60">
    <property type="entry name" value="Homeodomain-like"/>
    <property type="match status" value="1"/>
</dbReference>
<dbReference type="InterPro" id="IPR018060">
    <property type="entry name" value="HTH_AraC"/>
</dbReference>
<accession>A0ABU5L6P2</accession>
<evidence type="ECO:0000313" key="5">
    <source>
        <dbReference type="EMBL" id="MDZ5761791.1"/>
    </source>
</evidence>
<reference evidence="5 6" key="1">
    <citation type="submission" date="2023-02" db="EMBL/GenBank/DDBJ databases">
        <title>Host association and intracellularity evolved multiple times independently in the Rickettsiales.</title>
        <authorList>
            <person name="Castelli M."/>
            <person name="Nardi T."/>
            <person name="Gammuto L."/>
            <person name="Bellinzona G."/>
            <person name="Sabaneyeva E."/>
            <person name="Potekhin A."/>
            <person name="Serra V."/>
            <person name="Petroni G."/>
            <person name="Sassera D."/>
        </authorList>
    </citation>
    <scope>NUCLEOTIDE SEQUENCE [LARGE SCALE GENOMIC DNA]</scope>
    <source>
        <strain evidence="5 6">BOD18</strain>
    </source>
</reference>
<dbReference type="PANTHER" id="PTHR47504">
    <property type="entry name" value="RIGHT ORIGIN-BINDING PROTEIN"/>
    <property type="match status" value="1"/>
</dbReference>
<name>A0ABU5L6P2_9RICK</name>
<comment type="caution">
    <text evidence="5">The sequence shown here is derived from an EMBL/GenBank/DDBJ whole genome shotgun (WGS) entry which is preliminary data.</text>
</comment>
<keyword evidence="3" id="KW-0804">Transcription</keyword>
<dbReference type="PANTHER" id="PTHR47504:SF5">
    <property type="entry name" value="RIGHT ORIGIN-BINDING PROTEIN"/>
    <property type="match status" value="1"/>
</dbReference>
<evidence type="ECO:0000313" key="6">
    <source>
        <dbReference type="Proteomes" id="UP001293791"/>
    </source>
</evidence>
<evidence type="ECO:0000256" key="3">
    <source>
        <dbReference type="ARBA" id="ARBA00023163"/>
    </source>
</evidence>
<dbReference type="SMART" id="SM00342">
    <property type="entry name" value="HTH_ARAC"/>
    <property type="match status" value="1"/>
</dbReference>
<feature type="domain" description="HTH araC/xylS-type" evidence="4">
    <location>
        <begin position="1"/>
        <end position="81"/>
    </location>
</feature>
<evidence type="ECO:0000259" key="4">
    <source>
        <dbReference type="PROSITE" id="PS01124"/>
    </source>
</evidence>
<keyword evidence="6" id="KW-1185">Reference proteome</keyword>